<dbReference type="EMBL" id="JSCE01000085">
    <property type="protein sequence ID" value="KHM52552.1"/>
    <property type="molecule type" value="Genomic_DNA"/>
</dbReference>
<evidence type="ECO:0000313" key="1">
    <source>
        <dbReference type="EMBL" id="KHM52552.1"/>
    </source>
</evidence>
<dbReference type="AlphaFoldDB" id="A0A0B2K330"/>
<proteinExistence type="predicted"/>
<protein>
    <submittedName>
        <fullName evidence="1">Tail protein</fullName>
    </submittedName>
</protein>
<keyword evidence="2" id="KW-1185">Reference proteome</keyword>
<reference evidence="1 2" key="1">
    <citation type="journal article" date="2013" name="PLoS ONE">
        <title>Identification and characterization of three novel lipases belonging to families II and V from Anaerovibrio lipolyticus 5ST.</title>
        <authorList>
            <person name="Prive F."/>
            <person name="Kaderbhai N.N."/>
            <person name="Girdwood S."/>
            <person name="Worgan H.J."/>
            <person name="Pinloche E."/>
            <person name="Scollan N.D."/>
            <person name="Huws S.A."/>
            <person name="Newbold C.J."/>
        </authorList>
    </citation>
    <scope>NUCLEOTIDE SEQUENCE [LARGE SCALE GENOMIC DNA]</scope>
    <source>
        <strain evidence="1 2">5S</strain>
    </source>
</reference>
<name>A0A0B2K330_9FIRM</name>
<dbReference type="RefSeq" id="WP_039206776.1">
    <property type="nucleotide sequence ID" value="NZ_JSCE01000085.1"/>
</dbReference>
<gene>
    <name evidence="1" type="ORF">NZ47_04255</name>
</gene>
<comment type="caution">
    <text evidence="1">The sequence shown here is derived from an EMBL/GenBank/DDBJ whole genome shotgun (WGS) entry which is preliminary data.</text>
</comment>
<sequence>MSNKYITKMGDTWDLIAFEQLGSCKYVSLLINENKDYCDTAIFSAGVTLSIPTITEKTKVENLPPWKRKQ</sequence>
<evidence type="ECO:0000313" key="2">
    <source>
        <dbReference type="Proteomes" id="UP000030993"/>
    </source>
</evidence>
<accession>A0A0B2K330</accession>
<dbReference type="Proteomes" id="UP000030993">
    <property type="component" value="Unassembled WGS sequence"/>
</dbReference>
<dbReference type="STRING" id="82374.NZ47_04255"/>
<organism evidence="1 2">
    <name type="scientific">Anaerovibrio lipolyticus</name>
    <dbReference type="NCBI Taxonomy" id="82374"/>
    <lineage>
        <taxon>Bacteria</taxon>
        <taxon>Bacillati</taxon>
        <taxon>Bacillota</taxon>
        <taxon>Negativicutes</taxon>
        <taxon>Selenomonadales</taxon>
        <taxon>Selenomonadaceae</taxon>
        <taxon>Anaerovibrio</taxon>
    </lineage>
</organism>